<evidence type="ECO:0000313" key="3">
    <source>
        <dbReference type="EMBL" id="SBT20221.1"/>
    </source>
</evidence>
<reference evidence="3 4" key="2">
    <citation type="submission" date="2016-06" db="EMBL/GenBank/DDBJ databases">
        <authorList>
            <person name="Rodrigo-Torres L."/>
            <person name="Arahal D.R."/>
        </authorList>
    </citation>
    <scope>NUCLEOTIDE SEQUENCE [LARGE SCALE GENOMIC DNA]</scope>
    <source>
        <strain evidence="3 4">CECT 5116</strain>
    </source>
</reference>
<dbReference type="AlphaFoldDB" id="A0A1C3JMX1"/>
<dbReference type="CDD" id="cd14789">
    <property type="entry name" value="Tiki"/>
    <property type="match status" value="1"/>
</dbReference>
<evidence type="ECO:0000313" key="4">
    <source>
        <dbReference type="Proteomes" id="UP000092840"/>
    </source>
</evidence>
<dbReference type="Proteomes" id="UP000092840">
    <property type="component" value="Unassembled WGS sequence"/>
</dbReference>
<keyword evidence="4" id="KW-1185">Reference proteome</keyword>
<accession>A0A1C3JMX1</accession>
<feature type="chain" id="PRO_5008676877" evidence="1">
    <location>
        <begin position="26"/>
        <end position="312"/>
    </location>
</feature>
<reference evidence="2 5" key="1">
    <citation type="submission" date="2016-06" db="EMBL/GenBank/DDBJ databases">
        <authorList>
            <person name="Kjaerup R.B."/>
            <person name="Dalgaard T.S."/>
            <person name="Juul-Madsen H.R."/>
        </authorList>
    </citation>
    <scope>NUCLEOTIDE SEQUENCE [LARGE SCALE GENOMIC DNA]</scope>
    <source>
        <strain evidence="2 5">CECT 5115</strain>
    </source>
</reference>
<proteinExistence type="predicted"/>
<name>A0A1C3JMX1_9GAMM</name>
<dbReference type="EMBL" id="FLRB01000006">
    <property type="protein sequence ID" value="SBT20221.1"/>
    <property type="molecule type" value="Genomic_DNA"/>
</dbReference>
<dbReference type="Pfam" id="PF01963">
    <property type="entry name" value="TraB_PrgY_gumN"/>
    <property type="match status" value="1"/>
</dbReference>
<sequence length="312" mass="35902">MRHPIYFLKCIVIALLVIVQAPAFASSYQPFMWKLQHHAATVYLVGSIHALTPDFYPLPKAYEDAFAEADRIAVELNPEKLDPNKSARLIQSKMWLPKGVTIDSYLSDSQKIQLKTFAEQNGSQYERIVHLRPWMLVEQLTQAQLKDSQYQSEFGIDMHFLKQAKQRNLPVLEIETLQQQINAIADAPFQAQLAMLTTSLEQMDDIDYMAQMTEYWRQADADGLYHFVYQDVLDTPQLKPMMESLLDHRNKRMADVISIYVGQAERQPMTTFIVVGALHLSGPNSIIKELEQKGFHLQPMFNTETHKKALTM</sequence>
<organism evidence="2 5">
    <name type="scientific">Marinomonas gallaica</name>
    <dbReference type="NCBI Taxonomy" id="1806667"/>
    <lineage>
        <taxon>Bacteria</taxon>
        <taxon>Pseudomonadati</taxon>
        <taxon>Pseudomonadota</taxon>
        <taxon>Gammaproteobacteria</taxon>
        <taxon>Oceanospirillales</taxon>
        <taxon>Oceanospirillaceae</taxon>
        <taxon>Marinomonas</taxon>
    </lineage>
</organism>
<dbReference type="InterPro" id="IPR002816">
    <property type="entry name" value="TraB/PrgY/GumN_fam"/>
</dbReference>
<dbReference type="PANTHER" id="PTHR40590:SF1">
    <property type="entry name" value="CYTOPLASMIC PROTEIN"/>
    <property type="match status" value="1"/>
</dbReference>
<feature type="signal peptide" evidence="1">
    <location>
        <begin position="1"/>
        <end position="25"/>
    </location>
</feature>
<evidence type="ECO:0000313" key="5">
    <source>
        <dbReference type="Proteomes" id="UP000092871"/>
    </source>
</evidence>
<evidence type="ECO:0000256" key="1">
    <source>
        <dbReference type="SAM" id="SignalP"/>
    </source>
</evidence>
<dbReference type="Proteomes" id="UP000092871">
    <property type="component" value="Unassembled WGS sequence"/>
</dbReference>
<dbReference type="InterPro" id="IPR047111">
    <property type="entry name" value="YbaP-like"/>
</dbReference>
<evidence type="ECO:0000313" key="2">
    <source>
        <dbReference type="EMBL" id="SBT16505.1"/>
    </source>
</evidence>
<protein>
    <submittedName>
        <fullName evidence="2">TraB family protein</fullName>
    </submittedName>
</protein>
<keyword evidence="1" id="KW-0732">Signal</keyword>
<dbReference type="PANTHER" id="PTHR40590">
    <property type="entry name" value="CYTOPLASMIC PROTEIN-RELATED"/>
    <property type="match status" value="1"/>
</dbReference>
<dbReference type="EMBL" id="FLRA01000003">
    <property type="protein sequence ID" value="SBT16505.1"/>
    <property type="molecule type" value="Genomic_DNA"/>
</dbReference>
<gene>
    <name evidence="2" type="ORF">MGA5115_00586</name>
    <name evidence="3" type="ORF">MGA5116_00804</name>
</gene>
<dbReference type="RefSeq" id="WP_067031625.1">
    <property type="nucleotide sequence ID" value="NZ_FLRA01000003.1"/>
</dbReference>